<dbReference type="InterPro" id="IPR013785">
    <property type="entry name" value="Aldolase_TIM"/>
</dbReference>
<evidence type="ECO:0000313" key="3">
    <source>
        <dbReference type="EnsemblPlants" id="AET4Gv20642300.4"/>
    </source>
</evidence>
<sequence>MSYNACCTGLSFSKANECITIVSKCETIFIEYIMLDGVNDQEEHAHKLGKLLENFKAVVNLIPFNPIGSASTFKTSSDQSIKKFQKVLRGIYSIRTTVRQEMGQDIAGACGQLVVSLPDERSAGGATLLSDIEDLRI</sequence>
<accession>A0A453IPP1</accession>
<name>A0A453IPP1_AEGTS</name>
<organism evidence="3 4">
    <name type="scientific">Aegilops tauschii subsp. strangulata</name>
    <name type="common">Goatgrass</name>
    <dbReference type="NCBI Taxonomy" id="200361"/>
    <lineage>
        <taxon>Eukaryota</taxon>
        <taxon>Viridiplantae</taxon>
        <taxon>Streptophyta</taxon>
        <taxon>Embryophyta</taxon>
        <taxon>Tracheophyta</taxon>
        <taxon>Spermatophyta</taxon>
        <taxon>Magnoliopsida</taxon>
        <taxon>Liliopsida</taxon>
        <taxon>Poales</taxon>
        <taxon>Poaceae</taxon>
        <taxon>BOP clade</taxon>
        <taxon>Pooideae</taxon>
        <taxon>Triticodae</taxon>
        <taxon>Triticeae</taxon>
        <taxon>Triticinae</taxon>
        <taxon>Aegilops</taxon>
    </lineage>
</organism>
<keyword evidence="2" id="KW-0004">4Fe-4S</keyword>
<dbReference type="AlphaFoldDB" id="A0A453IPP1"/>
<evidence type="ECO:0000256" key="2">
    <source>
        <dbReference type="ARBA" id="ARBA00022485"/>
    </source>
</evidence>
<dbReference type="Proteomes" id="UP000015105">
    <property type="component" value="Chromosome 4D"/>
</dbReference>
<dbReference type="PANTHER" id="PTHR30544">
    <property type="entry name" value="23S RRNA METHYLTRANSFERASE"/>
    <property type="match status" value="1"/>
</dbReference>
<keyword evidence="2" id="KW-0408">Iron</keyword>
<reference evidence="3" key="4">
    <citation type="submission" date="2019-03" db="UniProtKB">
        <authorList>
            <consortium name="EnsemblPlants"/>
        </authorList>
    </citation>
    <scope>IDENTIFICATION</scope>
</reference>
<keyword evidence="2" id="KW-0479">Metal-binding</keyword>
<comment type="cofactor">
    <cofactor evidence="1">
        <name>[4Fe-4S] cluster</name>
        <dbReference type="ChEBI" id="CHEBI:49883"/>
    </cofactor>
</comment>
<evidence type="ECO:0000256" key="1">
    <source>
        <dbReference type="ARBA" id="ARBA00001966"/>
    </source>
</evidence>
<dbReference type="Gramene" id="AET4Gv20642300.4">
    <property type="protein sequence ID" value="AET4Gv20642300.4"/>
    <property type="gene ID" value="AET4Gv20642300"/>
</dbReference>
<dbReference type="GO" id="GO:0070475">
    <property type="term" value="P:rRNA base methylation"/>
    <property type="evidence" value="ECO:0007669"/>
    <property type="project" value="TreeGrafter"/>
</dbReference>
<dbReference type="GO" id="GO:0051539">
    <property type="term" value="F:4 iron, 4 sulfur cluster binding"/>
    <property type="evidence" value="ECO:0007669"/>
    <property type="project" value="UniProtKB-KW"/>
</dbReference>
<dbReference type="GO" id="GO:0030488">
    <property type="term" value="P:tRNA methylation"/>
    <property type="evidence" value="ECO:0007669"/>
    <property type="project" value="TreeGrafter"/>
</dbReference>
<protein>
    <recommendedName>
        <fullName evidence="5">Ribosomal RNA large subunit methyltransferase N</fullName>
    </recommendedName>
</protein>
<evidence type="ECO:0000313" key="4">
    <source>
        <dbReference type="Proteomes" id="UP000015105"/>
    </source>
</evidence>
<reference evidence="3" key="5">
    <citation type="journal article" date="2021" name="G3 (Bethesda)">
        <title>Aegilops tauschii genome assembly Aet v5.0 features greater sequence contiguity and improved annotation.</title>
        <authorList>
            <person name="Wang L."/>
            <person name="Zhu T."/>
            <person name="Rodriguez J.C."/>
            <person name="Deal K.R."/>
            <person name="Dubcovsky J."/>
            <person name="McGuire P.E."/>
            <person name="Lux T."/>
            <person name="Spannagl M."/>
            <person name="Mayer K.F.X."/>
            <person name="Baldrich P."/>
            <person name="Meyers B.C."/>
            <person name="Huo N."/>
            <person name="Gu Y.Q."/>
            <person name="Zhou H."/>
            <person name="Devos K.M."/>
            <person name="Bennetzen J.L."/>
            <person name="Unver T."/>
            <person name="Budak H."/>
            <person name="Gulick P.J."/>
            <person name="Galiba G."/>
            <person name="Kalapos B."/>
            <person name="Nelson D.R."/>
            <person name="Li P."/>
            <person name="You F.M."/>
            <person name="Luo M.C."/>
            <person name="Dvorak J."/>
        </authorList>
    </citation>
    <scope>NUCLEOTIDE SEQUENCE [LARGE SCALE GENOMIC DNA]</scope>
    <source>
        <strain evidence="3">cv. AL8/78</strain>
    </source>
</reference>
<dbReference type="PANTHER" id="PTHR30544:SF8">
    <property type="entry name" value="RADICAL SAM SUPERFAMILY PROTEIN"/>
    <property type="match status" value="1"/>
</dbReference>
<keyword evidence="2" id="KW-0411">Iron-sulfur</keyword>
<dbReference type="EnsemblPlants" id="AET4Gv20642300.4">
    <property type="protein sequence ID" value="AET4Gv20642300.4"/>
    <property type="gene ID" value="AET4Gv20642300"/>
</dbReference>
<proteinExistence type="predicted"/>
<reference evidence="3" key="3">
    <citation type="journal article" date="2017" name="Nature">
        <title>Genome sequence of the progenitor of the wheat D genome Aegilops tauschii.</title>
        <authorList>
            <person name="Luo M.C."/>
            <person name="Gu Y.Q."/>
            <person name="Puiu D."/>
            <person name="Wang H."/>
            <person name="Twardziok S.O."/>
            <person name="Deal K.R."/>
            <person name="Huo N."/>
            <person name="Zhu T."/>
            <person name="Wang L."/>
            <person name="Wang Y."/>
            <person name="McGuire P.E."/>
            <person name="Liu S."/>
            <person name="Long H."/>
            <person name="Ramasamy R.K."/>
            <person name="Rodriguez J.C."/>
            <person name="Van S.L."/>
            <person name="Yuan L."/>
            <person name="Wang Z."/>
            <person name="Xia Z."/>
            <person name="Xiao L."/>
            <person name="Anderson O.D."/>
            <person name="Ouyang S."/>
            <person name="Liang Y."/>
            <person name="Zimin A.V."/>
            <person name="Pertea G."/>
            <person name="Qi P."/>
            <person name="Bennetzen J.L."/>
            <person name="Dai X."/>
            <person name="Dawson M.W."/>
            <person name="Muller H.G."/>
            <person name="Kugler K."/>
            <person name="Rivarola-Duarte L."/>
            <person name="Spannagl M."/>
            <person name="Mayer K.F.X."/>
            <person name="Lu F.H."/>
            <person name="Bevan M.W."/>
            <person name="Leroy P."/>
            <person name="Li P."/>
            <person name="You F.M."/>
            <person name="Sun Q."/>
            <person name="Liu Z."/>
            <person name="Lyons E."/>
            <person name="Wicker T."/>
            <person name="Salzberg S.L."/>
            <person name="Devos K.M."/>
            <person name="Dvorak J."/>
        </authorList>
    </citation>
    <scope>NUCLEOTIDE SEQUENCE [LARGE SCALE GENOMIC DNA]</scope>
    <source>
        <strain evidence="3">cv. AL8/78</strain>
    </source>
</reference>
<evidence type="ECO:0008006" key="5">
    <source>
        <dbReference type="Google" id="ProtNLM"/>
    </source>
</evidence>
<keyword evidence="4" id="KW-1185">Reference proteome</keyword>
<dbReference type="Gene3D" id="3.20.20.70">
    <property type="entry name" value="Aldolase class I"/>
    <property type="match status" value="1"/>
</dbReference>
<reference evidence="4" key="2">
    <citation type="journal article" date="2017" name="Nat. Plants">
        <title>The Aegilops tauschii genome reveals multiple impacts of transposons.</title>
        <authorList>
            <person name="Zhao G."/>
            <person name="Zou C."/>
            <person name="Li K."/>
            <person name="Wang K."/>
            <person name="Li T."/>
            <person name="Gao L."/>
            <person name="Zhang X."/>
            <person name="Wang H."/>
            <person name="Yang Z."/>
            <person name="Liu X."/>
            <person name="Jiang W."/>
            <person name="Mao L."/>
            <person name="Kong X."/>
            <person name="Jiao Y."/>
            <person name="Jia J."/>
        </authorList>
    </citation>
    <scope>NUCLEOTIDE SEQUENCE [LARGE SCALE GENOMIC DNA]</scope>
    <source>
        <strain evidence="4">cv. AL8/78</strain>
    </source>
</reference>
<reference evidence="4" key="1">
    <citation type="journal article" date="2014" name="Science">
        <title>Ancient hybridizations among the ancestral genomes of bread wheat.</title>
        <authorList>
            <consortium name="International Wheat Genome Sequencing Consortium,"/>
            <person name="Marcussen T."/>
            <person name="Sandve S.R."/>
            <person name="Heier L."/>
            <person name="Spannagl M."/>
            <person name="Pfeifer M."/>
            <person name="Jakobsen K.S."/>
            <person name="Wulff B.B."/>
            <person name="Steuernagel B."/>
            <person name="Mayer K.F."/>
            <person name="Olsen O.A."/>
        </authorList>
    </citation>
    <scope>NUCLEOTIDE SEQUENCE [LARGE SCALE GENOMIC DNA]</scope>
    <source>
        <strain evidence="4">cv. AL8/78</strain>
    </source>
</reference>
<dbReference type="InterPro" id="IPR040072">
    <property type="entry name" value="Methyltransferase_A"/>
</dbReference>